<dbReference type="SUPFAM" id="SSF102114">
    <property type="entry name" value="Radical SAM enzymes"/>
    <property type="match status" value="1"/>
</dbReference>
<keyword evidence="5" id="KW-0408">Iron</keyword>
<feature type="domain" description="Radical SAM core" evidence="8">
    <location>
        <begin position="1"/>
        <end position="246"/>
    </location>
</feature>
<dbReference type="Gene3D" id="3.20.20.70">
    <property type="entry name" value="Aldolase class I"/>
    <property type="match status" value="1"/>
</dbReference>
<reference evidence="9 10" key="1">
    <citation type="submission" date="2013-05" db="EMBL/GenBank/DDBJ databases">
        <title>Complete genome sequence of the lipase-producing bacterium Photobacterium gaetbulicola Gung47.</title>
        <authorList>
            <person name="Kim Y.-O."/>
        </authorList>
    </citation>
    <scope>NUCLEOTIDE SEQUENCE [LARGE SCALE GENOMIC DNA]</scope>
    <source>
        <strain evidence="9 10">Gung47</strain>
    </source>
</reference>
<dbReference type="EMBL" id="CP005974">
    <property type="protein sequence ID" value="AJR09079.1"/>
    <property type="molecule type" value="Genomic_DNA"/>
</dbReference>
<evidence type="ECO:0000256" key="3">
    <source>
        <dbReference type="ARBA" id="ARBA00022691"/>
    </source>
</evidence>
<dbReference type="STRING" id="658445.H744_2c2416"/>
<name>A0A0C5WVI3_9GAMM</name>
<comment type="similarity">
    <text evidence="7">Belongs to the radical SAM superfamily. Anaerobic sulfatase-maturating enzyme family.</text>
</comment>
<dbReference type="PANTHER" id="PTHR43273">
    <property type="entry name" value="ANAEROBIC SULFATASE-MATURATING ENZYME HOMOLOG ASLB-RELATED"/>
    <property type="match status" value="1"/>
</dbReference>
<dbReference type="NCBIfam" id="TIGR03942">
    <property type="entry name" value="sulfatase_rSAM"/>
    <property type="match status" value="1"/>
</dbReference>
<dbReference type="InterPro" id="IPR058240">
    <property type="entry name" value="rSAM_sf"/>
</dbReference>
<gene>
    <name evidence="9" type="ORF">H744_2c2416</name>
</gene>
<evidence type="ECO:0000256" key="7">
    <source>
        <dbReference type="ARBA" id="ARBA00023601"/>
    </source>
</evidence>
<dbReference type="HOGENOM" id="CLU_009273_10_0_6"/>
<organism evidence="9 10">
    <name type="scientific">Photobacterium gaetbulicola Gung47</name>
    <dbReference type="NCBI Taxonomy" id="658445"/>
    <lineage>
        <taxon>Bacteria</taxon>
        <taxon>Pseudomonadati</taxon>
        <taxon>Pseudomonadota</taxon>
        <taxon>Gammaproteobacteria</taxon>
        <taxon>Vibrionales</taxon>
        <taxon>Vibrionaceae</taxon>
        <taxon>Photobacterium</taxon>
    </lineage>
</organism>
<dbReference type="PROSITE" id="PS51918">
    <property type="entry name" value="RADICAL_SAM"/>
    <property type="match status" value="1"/>
</dbReference>
<evidence type="ECO:0000256" key="1">
    <source>
        <dbReference type="ARBA" id="ARBA00001966"/>
    </source>
</evidence>
<comment type="cofactor">
    <cofactor evidence="1">
        <name>[4Fe-4S] cluster</name>
        <dbReference type="ChEBI" id="CHEBI:49883"/>
    </cofactor>
</comment>
<sequence length="431" mass="49376">MQPSFGCHVMAKPTGSVCNIDCEYCFYQEKDKLYPERQSDWRMPDDTLDAYIKQHIEAQPGHEVQITWQGGEPTLMGLDFFQRAVELCDKYANGKQITHAFQTNGILLNDKWCEFFKQHNFLIGVSIDGPEDLHDHYRQTRSGKGTHQKVLAAIELLKKHQVEFNTLTVINALNVKHPLRVYQFLKSTGSTFLQFIPLVERDTAQQDNPIQNLASPGEAFGKVTKWSVDPEEYGQFLTTLFDYWVRNDIGRTFVQMFDTTLASWLGQPPGICIFSKQCGHAFALEANGDLYQCDHYVYPEYKLGNLHETTISEMNHSEEAIKFGKDKFDSLNDKCRQCRYLPACHGGCPKHRFERGPSGKIDHNYLCAGYFKYFKHVDEAMSIMARLLQNRRPASDIKYFLAEQPAPSKVVGRNDPCPCGSGKKYKKCCDK</sequence>
<protein>
    <submittedName>
        <fullName evidence="9">Putative arylsulfatase-activating protein aslB</fullName>
    </submittedName>
</protein>
<dbReference type="InterPro" id="IPR007197">
    <property type="entry name" value="rSAM"/>
</dbReference>
<dbReference type="InterPro" id="IPR047207">
    <property type="entry name" value="SPASM_anSME"/>
</dbReference>
<dbReference type="NCBIfam" id="TIGR04085">
    <property type="entry name" value="rSAM_more_4Fe4S"/>
    <property type="match status" value="1"/>
</dbReference>
<dbReference type="SFLD" id="SFLDF00285">
    <property type="entry name" value="anaerobic_Ser-type_sulfatase-m"/>
    <property type="match status" value="1"/>
</dbReference>
<evidence type="ECO:0000256" key="2">
    <source>
        <dbReference type="ARBA" id="ARBA00022485"/>
    </source>
</evidence>
<dbReference type="InterPro" id="IPR023885">
    <property type="entry name" value="4Fe4S-binding_SPASM_dom"/>
</dbReference>
<dbReference type="SFLD" id="SFLDG01386">
    <property type="entry name" value="main_SPASM_domain-containing"/>
    <property type="match status" value="1"/>
</dbReference>
<dbReference type="Pfam" id="PF02810">
    <property type="entry name" value="SEC-C"/>
    <property type="match status" value="1"/>
</dbReference>
<dbReference type="CDD" id="cd21120">
    <property type="entry name" value="SPASM_anSME"/>
    <property type="match status" value="1"/>
</dbReference>
<dbReference type="Pfam" id="PF04055">
    <property type="entry name" value="Radical_SAM"/>
    <property type="match status" value="1"/>
</dbReference>
<dbReference type="GO" id="GO:0046872">
    <property type="term" value="F:metal ion binding"/>
    <property type="evidence" value="ECO:0007669"/>
    <property type="project" value="UniProtKB-KW"/>
</dbReference>
<dbReference type="InterPro" id="IPR013785">
    <property type="entry name" value="Aldolase_TIM"/>
</dbReference>
<keyword evidence="3" id="KW-0949">S-adenosyl-L-methionine</keyword>
<dbReference type="OrthoDB" id="9782387at2"/>
<dbReference type="GO" id="GO:0016491">
    <property type="term" value="F:oxidoreductase activity"/>
    <property type="evidence" value="ECO:0007669"/>
    <property type="project" value="InterPro"/>
</dbReference>
<evidence type="ECO:0000313" key="10">
    <source>
        <dbReference type="Proteomes" id="UP000032303"/>
    </source>
</evidence>
<dbReference type="AlphaFoldDB" id="A0A0C5WVI3"/>
<keyword evidence="4" id="KW-0479">Metal-binding</keyword>
<keyword evidence="10" id="KW-1185">Reference proteome</keyword>
<evidence type="ECO:0000313" key="9">
    <source>
        <dbReference type="EMBL" id="AJR09079.1"/>
    </source>
</evidence>
<evidence type="ECO:0000256" key="5">
    <source>
        <dbReference type="ARBA" id="ARBA00023004"/>
    </source>
</evidence>
<keyword evidence="2" id="KW-0004">4Fe-4S</keyword>
<dbReference type="Pfam" id="PF13186">
    <property type="entry name" value="SPASM"/>
    <property type="match status" value="1"/>
</dbReference>
<evidence type="ECO:0000256" key="4">
    <source>
        <dbReference type="ARBA" id="ARBA00022723"/>
    </source>
</evidence>
<dbReference type="PATRIC" id="fig|658445.3.peg.4425"/>
<dbReference type="InterPro" id="IPR023867">
    <property type="entry name" value="Sulphatase_maturase_rSAM"/>
</dbReference>
<dbReference type="KEGG" id="pgb:H744_2c2416"/>
<keyword evidence="6" id="KW-0411">Iron-sulfur</keyword>
<dbReference type="SFLD" id="SFLDG01067">
    <property type="entry name" value="SPASM/twitch_domain_containing"/>
    <property type="match status" value="1"/>
</dbReference>
<dbReference type="SUPFAM" id="SSF103642">
    <property type="entry name" value="Sec-C motif"/>
    <property type="match status" value="1"/>
</dbReference>
<dbReference type="InterPro" id="IPR034491">
    <property type="entry name" value="Anaerob_Ser_sulfatase-maturase"/>
</dbReference>
<dbReference type="PANTHER" id="PTHR43273:SF3">
    <property type="entry name" value="ANAEROBIC SULFATASE-MATURATING ENZYME HOMOLOG ASLB-RELATED"/>
    <property type="match status" value="1"/>
</dbReference>
<accession>A0A0C5WVI3</accession>
<dbReference type="CDD" id="cd01335">
    <property type="entry name" value="Radical_SAM"/>
    <property type="match status" value="1"/>
</dbReference>
<dbReference type="InterPro" id="IPR004027">
    <property type="entry name" value="SEC_C_motif"/>
</dbReference>
<evidence type="ECO:0000256" key="6">
    <source>
        <dbReference type="ARBA" id="ARBA00023014"/>
    </source>
</evidence>
<dbReference type="GO" id="GO:0051539">
    <property type="term" value="F:4 iron, 4 sulfur cluster binding"/>
    <property type="evidence" value="ECO:0007669"/>
    <property type="project" value="UniProtKB-KW"/>
</dbReference>
<dbReference type="SFLD" id="SFLDS00029">
    <property type="entry name" value="Radical_SAM"/>
    <property type="match status" value="1"/>
</dbReference>
<evidence type="ECO:0000259" key="8">
    <source>
        <dbReference type="PROSITE" id="PS51918"/>
    </source>
</evidence>
<proteinExistence type="inferred from homology"/>
<dbReference type="Proteomes" id="UP000032303">
    <property type="component" value="Chromosome 2"/>
</dbReference>
<dbReference type="SFLD" id="SFLDG01072">
    <property type="entry name" value="dehydrogenase_like"/>
    <property type="match status" value="1"/>
</dbReference>
<dbReference type="SFLD" id="SFLDG01384">
    <property type="entry name" value="thioether_bond_formation_requi"/>
    <property type="match status" value="1"/>
</dbReference>